<evidence type="ECO:0000313" key="2">
    <source>
        <dbReference type="Proteomes" id="UP000317635"/>
    </source>
</evidence>
<sequence>MAQNDAAVLTAAVGYAFIAEPGTPAPSPAELAALDPETFGSKVVTIKVTGSPTGGDFDLAVDDADIEGIDFDVTATALQVAIEAVLGEGSVLVSGASLTAGLDVTFIGPYQGEDVEVDAVSNLTGGTTPSVGVTTKTAVNGWHPVGHTSENDMPEFGYEGGDSEVRNTWQKKKLREVQSEEPVDYLTMFLHQFDTQSFELYYGKNAATTPGVFGVDGNTKPVEKALLVIIKDGDEKVGFYAAKASVKRDDAIQMPNDDFAALPIRATFLKMAGRRLFDWINEKLFK</sequence>
<reference evidence="1 2" key="1">
    <citation type="submission" date="2019-06" db="EMBL/GenBank/DDBJ databases">
        <authorList>
            <person name="Agostino C.J."/>
            <person name="Dionne E.N."/>
            <person name="Schmitt O.J."/>
            <person name="Otalvaro S."/>
            <person name="Cornely K."/>
            <person name="Butela K.A."/>
            <person name="Garlena R.A."/>
            <person name="Russell D.A."/>
            <person name="Pope W.H."/>
            <person name="Jacobs-Sera D."/>
            <person name="Hatfull G.F."/>
        </authorList>
    </citation>
    <scope>NUCLEOTIDE SEQUENCE [LARGE SCALE GENOMIC DNA]</scope>
</reference>
<protein>
    <submittedName>
        <fullName evidence="1">Major tail protein</fullName>
    </submittedName>
</protein>
<dbReference type="Proteomes" id="UP000317635">
    <property type="component" value="Segment"/>
</dbReference>
<dbReference type="KEGG" id="vg:64868683"/>
<evidence type="ECO:0000313" key="1">
    <source>
        <dbReference type="EMBL" id="QDK03103.1"/>
    </source>
</evidence>
<dbReference type="Pfam" id="PF25681">
    <property type="entry name" value="Phage_TTP_17"/>
    <property type="match status" value="1"/>
</dbReference>
<dbReference type="InterPro" id="IPR058154">
    <property type="entry name" value="Bxb1_TTP-like"/>
</dbReference>
<proteinExistence type="predicted"/>
<dbReference type="RefSeq" id="YP_010060814.1">
    <property type="nucleotide sequence ID" value="NC_054776.1"/>
</dbReference>
<dbReference type="EMBL" id="MN096372">
    <property type="protein sequence ID" value="QDK03103.1"/>
    <property type="molecule type" value="Genomic_DNA"/>
</dbReference>
<dbReference type="GeneID" id="64868683"/>
<organism evidence="1 2">
    <name type="scientific">Mycobacterium phage Zolita</name>
    <dbReference type="NCBI Taxonomy" id="2593355"/>
    <lineage>
        <taxon>Viruses</taxon>
        <taxon>Duplodnaviria</taxon>
        <taxon>Heunggongvirae</taxon>
        <taxon>Uroviricota</taxon>
        <taxon>Caudoviricetes</taxon>
        <taxon>Benedictvirus</taxon>
        <taxon>Benedictvirus zolita</taxon>
    </lineage>
</organism>
<keyword evidence="2" id="KW-1185">Reference proteome</keyword>
<gene>
    <name evidence="1" type="primary">18</name>
    <name evidence="1" type="ORF">SEA_ZOLITA_18</name>
</gene>
<accession>A0A514U2D0</accession>
<name>A0A514U2D0_9CAUD</name>